<reference evidence="1 2" key="1">
    <citation type="submission" date="2021-06" db="EMBL/GenBank/DDBJ databases">
        <title>Caerostris extrusa draft genome.</title>
        <authorList>
            <person name="Kono N."/>
            <person name="Arakawa K."/>
        </authorList>
    </citation>
    <scope>NUCLEOTIDE SEQUENCE [LARGE SCALE GENOMIC DNA]</scope>
</reference>
<dbReference type="EMBL" id="BPLR01017086">
    <property type="protein sequence ID" value="GIY88646.1"/>
    <property type="molecule type" value="Genomic_DNA"/>
</dbReference>
<sequence>MRTFSELQERIKCNNWSETELDTIPDKSRRNAITLFRLITEHDSLDEHLYRIGVHLYGTLISYMSCRICGLKEPMNRKYAQCCKTPPWN</sequence>
<accession>A0AAV4X1F9</accession>
<name>A0AAV4X1F9_CAEEX</name>
<evidence type="ECO:0000313" key="1">
    <source>
        <dbReference type="EMBL" id="GIY88646.1"/>
    </source>
</evidence>
<dbReference type="AlphaFoldDB" id="A0AAV4X1F9"/>
<dbReference type="Proteomes" id="UP001054945">
    <property type="component" value="Unassembled WGS sequence"/>
</dbReference>
<gene>
    <name evidence="1" type="ORF">CEXT_102971</name>
</gene>
<proteinExistence type="predicted"/>
<evidence type="ECO:0000313" key="2">
    <source>
        <dbReference type="Proteomes" id="UP001054945"/>
    </source>
</evidence>
<protein>
    <submittedName>
        <fullName evidence="1">Uncharacterized protein</fullName>
    </submittedName>
</protein>
<keyword evidence="2" id="KW-1185">Reference proteome</keyword>
<organism evidence="1 2">
    <name type="scientific">Caerostris extrusa</name>
    <name type="common">Bark spider</name>
    <name type="synonym">Caerostris bankana</name>
    <dbReference type="NCBI Taxonomy" id="172846"/>
    <lineage>
        <taxon>Eukaryota</taxon>
        <taxon>Metazoa</taxon>
        <taxon>Ecdysozoa</taxon>
        <taxon>Arthropoda</taxon>
        <taxon>Chelicerata</taxon>
        <taxon>Arachnida</taxon>
        <taxon>Araneae</taxon>
        <taxon>Araneomorphae</taxon>
        <taxon>Entelegynae</taxon>
        <taxon>Araneoidea</taxon>
        <taxon>Araneidae</taxon>
        <taxon>Caerostris</taxon>
    </lineage>
</organism>
<comment type="caution">
    <text evidence="1">The sequence shown here is derived from an EMBL/GenBank/DDBJ whole genome shotgun (WGS) entry which is preliminary data.</text>
</comment>